<dbReference type="EMBL" id="AMZH03034949">
    <property type="protein sequence ID" value="RRT31908.1"/>
    <property type="molecule type" value="Genomic_DNA"/>
</dbReference>
<reference evidence="2 3" key="1">
    <citation type="journal article" date="2014" name="Agronomy (Basel)">
        <title>A Draft Genome Sequence for Ensete ventricosum, the Drought-Tolerant Tree Against Hunger.</title>
        <authorList>
            <person name="Harrison J."/>
            <person name="Moore K.A."/>
            <person name="Paszkiewicz K."/>
            <person name="Jones T."/>
            <person name="Grant M."/>
            <person name="Ambacheew D."/>
            <person name="Muzemil S."/>
            <person name="Studholme D.J."/>
        </authorList>
    </citation>
    <scope>NUCLEOTIDE SEQUENCE [LARGE SCALE GENOMIC DNA]</scope>
</reference>
<comment type="caution">
    <text evidence="2">The sequence shown here is derived from an EMBL/GenBank/DDBJ whole genome shotgun (WGS) entry which is preliminary data.</text>
</comment>
<proteinExistence type="predicted"/>
<evidence type="ECO:0000313" key="3">
    <source>
        <dbReference type="Proteomes" id="UP000287651"/>
    </source>
</evidence>
<feature type="region of interest" description="Disordered" evidence="1">
    <location>
        <begin position="71"/>
        <end position="91"/>
    </location>
</feature>
<name>A0A426WXH1_ENSVE</name>
<evidence type="ECO:0000256" key="1">
    <source>
        <dbReference type="SAM" id="MobiDB-lite"/>
    </source>
</evidence>
<organism evidence="2 3">
    <name type="scientific">Ensete ventricosum</name>
    <name type="common">Abyssinian banana</name>
    <name type="synonym">Musa ensete</name>
    <dbReference type="NCBI Taxonomy" id="4639"/>
    <lineage>
        <taxon>Eukaryota</taxon>
        <taxon>Viridiplantae</taxon>
        <taxon>Streptophyta</taxon>
        <taxon>Embryophyta</taxon>
        <taxon>Tracheophyta</taxon>
        <taxon>Spermatophyta</taxon>
        <taxon>Magnoliopsida</taxon>
        <taxon>Liliopsida</taxon>
        <taxon>Zingiberales</taxon>
        <taxon>Musaceae</taxon>
        <taxon>Ensete</taxon>
    </lineage>
</organism>
<dbReference type="AlphaFoldDB" id="A0A426WXH1"/>
<evidence type="ECO:0000313" key="2">
    <source>
        <dbReference type="EMBL" id="RRT31908.1"/>
    </source>
</evidence>
<gene>
    <name evidence="2" type="ORF">B296_00056920</name>
</gene>
<sequence>MKDKGHSLTSHVEAYSPLYYHSSSHTKNIDEDELRERSTKGFYSQCDEPWSREHHCKKSRLLMIEPVVDEDNEPSKEALEHEEAIEEESEPTDYVMHALADYPNPQMMKARQPYTLMAAISFARIQEEQLNHEVRKTRVAPRLAMSRPTAPSTAIQASTPKKLTRDELRERSAKGLCWHCDESWSR</sequence>
<protein>
    <submittedName>
        <fullName evidence="2">Uncharacterized protein</fullName>
    </submittedName>
</protein>
<accession>A0A426WXH1</accession>
<feature type="compositionally biased region" description="Basic and acidic residues" evidence="1">
    <location>
        <begin position="73"/>
        <end position="82"/>
    </location>
</feature>
<dbReference type="Proteomes" id="UP000287651">
    <property type="component" value="Unassembled WGS sequence"/>
</dbReference>